<gene>
    <name evidence="2" type="ORF">EDX97_04150</name>
</gene>
<keyword evidence="3" id="KW-1185">Reference proteome</keyword>
<sequence length="151" mass="17434">MWITVRNHIQKMYKPNTKKNLSQKDNQFIVVFGNGDIMKPVHTNEDYVKVMLQDSISVFLFTGFGCSDCVGMDTIIAHIQPKFANVSFYKVERDELSDLCRDLGVMSVPSFIAYRDGHEISRYVTPFRKTEQEVMDYVAMTVEKEYGNAKI</sequence>
<reference evidence="2 3" key="1">
    <citation type="submission" date="2018-11" db="EMBL/GenBank/DDBJ databases">
        <title>Clostridium sp. nov., a member of the family Erysipelotrichaceae isolated from pig faeces.</title>
        <authorList>
            <person name="Chang Y.-H."/>
        </authorList>
    </citation>
    <scope>NUCLEOTIDE SEQUENCE [LARGE SCALE GENOMIC DNA]</scope>
    <source>
        <strain evidence="2 3">YH-panp20</strain>
    </source>
</reference>
<dbReference type="EMBL" id="RJQC01000001">
    <property type="protein sequence ID" value="RNM31753.1"/>
    <property type="molecule type" value="Genomic_DNA"/>
</dbReference>
<accession>A0A3N0I428</accession>
<dbReference type="Gene3D" id="3.40.30.10">
    <property type="entry name" value="Glutaredoxin"/>
    <property type="match status" value="1"/>
</dbReference>
<evidence type="ECO:0000313" key="3">
    <source>
        <dbReference type="Proteomes" id="UP000276568"/>
    </source>
</evidence>
<evidence type="ECO:0000313" key="2">
    <source>
        <dbReference type="EMBL" id="RNM31753.1"/>
    </source>
</evidence>
<dbReference type="Pfam" id="PF00085">
    <property type="entry name" value="Thioredoxin"/>
    <property type="match status" value="1"/>
</dbReference>
<dbReference type="Proteomes" id="UP000276568">
    <property type="component" value="Unassembled WGS sequence"/>
</dbReference>
<comment type="caution">
    <text evidence="2">The sequence shown here is derived from an EMBL/GenBank/DDBJ whole genome shotgun (WGS) entry which is preliminary data.</text>
</comment>
<dbReference type="InterPro" id="IPR013766">
    <property type="entry name" value="Thioredoxin_domain"/>
</dbReference>
<dbReference type="SUPFAM" id="SSF52833">
    <property type="entry name" value="Thioredoxin-like"/>
    <property type="match status" value="1"/>
</dbReference>
<proteinExistence type="predicted"/>
<protein>
    <submittedName>
        <fullName evidence="2">Thioredoxin</fullName>
    </submittedName>
</protein>
<name>A0A3N0I428_9FIRM</name>
<organism evidence="2 3">
    <name type="scientific">Absicoccus porci</name>
    <dbReference type="NCBI Taxonomy" id="2486576"/>
    <lineage>
        <taxon>Bacteria</taxon>
        <taxon>Bacillati</taxon>
        <taxon>Bacillota</taxon>
        <taxon>Erysipelotrichia</taxon>
        <taxon>Erysipelotrichales</taxon>
        <taxon>Erysipelotrichaceae</taxon>
        <taxon>Absicoccus</taxon>
    </lineage>
</organism>
<dbReference type="CDD" id="cd02947">
    <property type="entry name" value="TRX_family"/>
    <property type="match status" value="1"/>
</dbReference>
<dbReference type="AlphaFoldDB" id="A0A3N0I428"/>
<dbReference type="OrthoDB" id="7629852at2"/>
<feature type="domain" description="Thioredoxin" evidence="1">
    <location>
        <begin position="42"/>
        <end position="128"/>
    </location>
</feature>
<evidence type="ECO:0000259" key="1">
    <source>
        <dbReference type="Pfam" id="PF00085"/>
    </source>
</evidence>
<dbReference type="InterPro" id="IPR036249">
    <property type="entry name" value="Thioredoxin-like_sf"/>
</dbReference>